<feature type="region of interest" description="Disordered" evidence="1">
    <location>
        <begin position="18"/>
        <end position="39"/>
    </location>
</feature>
<organism evidence="2">
    <name type="scientific">Tanacetum cinerariifolium</name>
    <name type="common">Dalmatian daisy</name>
    <name type="synonym">Chrysanthemum cinerariifolium</name>
    <dbReference type="NCBI Taxonomy" id="118510"/>
    <lineage>
        <taxon>Eukaryota</taxon>
        <taxon>Viridiplantae</taxon>
        <taxon>Streptophyta</taxon>
        <taxon>Embryophyta</taxon>
        <taxon>Tracheophyta</taxon>
        <taxon>Spermatophyta</taxon>
        <taxon>Magnoliopsida</taxon>
        <taxon>eudicotyledons</taxon>
        <taxon>Gunneridae</taxon>
        <taxon>Pentapetalae</taxon>
        <taxon>asterids</taxon>
        <taxon>campanulids</taxon>
        <taxon>Asterales</taxon>
        <taxon>Asteraceae</taxon>
        <taxon>Asteroideae</taxon>
        <taxon>Anthemideae</taxon>
        <taxon>Anthemidinae</taxon>
        <taxon>Tanacetum</taxon>
    </lineage>
</organism>
<protein>
    <submittedName>
        <fullName evidence="2">Uncharacterized protein</fullName>
    </submittedName>
</protein>
<evidence type="ECO:0000313" key="2">
    <source>
        <dbReference type="EMBL" id="GEX43075.1"/>
    </source>
</evidence>
<accession>A0A699H9C8</accession>
<dbReference type="EMBL" id="BKCJ010107877">
    <property type="protein sequence ID" value="GEX43075.1"/>
    <property type="molecule type" value="Genomic_DNA"/>
</dbReference>
<proteinExistence type="predicted"/>
<sequence length="537" mass="60612">MNESDANKSEVLNNVVDSCESDWDDNQVNDGFKKGEGYHVVPPPYTRNYMPPRADLSFIGLDNSVFKSKESDCEDEYMFEPKEAKKTLKPSLEKIKFVNARNTSVENENKAENLRSSVRVLGDSPQYALQDQGIFDSGCSRYMTRNKSYLTDYQEIDSGFIEFGGNAKGDKITRKDDEVTDDDGKKSTEVLRKENGVLDLAKEGYKNDQEKDVRYQEDALRKQLEQESKRLFGQGEATNTNSTSRLNTVSSPINAVSTSFTIVDPGRERTQRNKFKSMFGQDKDVYGNRTFTFVSIIRSTYVYLGGSIPVNAATLPNVDLPTDPLMPDLEDTTDTRIFSGAYDDEVEGTKADFNNLELTTVISPISITKIHKDHPKEQIIRDPLLALQTRRMTKTSQEHAMVSYIKKKRRINHKDYQNCLLACFLSQIEPKKVIQALTDLSWINAIQDKYVADSLKKFDFSSMKTTSTPIETNKALIKDEEAEDQAVVANSTTEVEYVAATNCCGQGFAAALAVLNIEESQSRKHDMSEPVKYYLID</sequence>
<name>A0A699H9C8_TANCI</name>
<evidence type="ECO:0000256" key="1">
    <source>
        <dbReference type="SAM" id="MobiDB-lite"/>
    </source>
</evidence>
<reference evidence="2" key="1">
    <citation type="journal article" date="2019" name="Sci. Rep.">
        <title>Draft genome of Tanacetum cinerariifolium, the natural source of mosquito coil.</title>
        <authorList>
            <person name="Yamashiro T."/>
            <person name="Shiraishi A."/>
            <person name="Satake H."/>
            <person name="Nakayama K."/>
        </authorList>
    </citation>
    <scope>NUCLEOTIDE SEQUENCE</scope>
</reference>
<comment type="caution">
    <text evidence="2">The sequence shown here is derived from an EMBL/GenBank/DDBJ whole genome shotgun (WGS) entry which is preliminary data.</text>
</comment>
<dbReference type="AlphaFoldDB" id="A0A699H9C8"/>
<gene>
    <name evidence="2" type="ORF">Tci_315050</name>
</gene>